<keyword evidence="2" id="KW-1185">Reference proteome</keyword>
<accession>A0A195FBD8</accession>
<organism evidence="1 2">
    <name type="scientific">Trachymyrmex septentrionalis</name>
    <dbReference type="NCBI Taxonomy" id="34720"/>
    <lineage>
        <taxon>Eukaryota</taxon>
        <taxon>Metazoa</taxon>
        <taxon>Ecdysozoa</taxon>
        <taxon>Arthropoda</taxon>
        <taxon>Hexapoda</taxon>
        <taxon>Insecta</taxon>
        <taxon>Pterygota</taxon>
        <taxon>Neoptera</taxon>
        <taxon>Endopterygota</taxon>
        <taxon>Hymenoptera</taxon>
        <taxon>Apocrita</taxon>
        <taxon>Aculeata</taxon>
        <taxon>Formicoidea</taxon>
        <taxon>Formicidae</taxon>
        <taxon>Myrmicinae</taxon>
        <taxon>Trachymyrmex</taxon>
    </lineage>
</organism>
<sequence length="91" mass="11018">MREGEVRCIFCAKGRDNIEHYVRECEELRVRCNKLGEEKRKIIDKLWGKELDDIKNKVIKKDKEKILRMRRDKKENTLSLKEIRIGRYADP</sequence>
<dbReference type="AlphaFoldDB" id="A0A195FBD8"/>
<proteinExistence type="predicted"/>
<evidence type="ECO:0000313" key="2">
    <source>
        <dbReference type="Proteomes" id="UP000078541"/>
    </source>
</evidence>
<dbReference type="EMBL" id="KQ981693">
    <property type="protein sequence ID" value="KYN37733.1"/>
    <property type="molecule type" value="Genomic_DNA"/>
</dbReference>
<name>A0A195FBD8_9HYME</name>
<dbReference type="STRING" id="34720.A0A195FBD8"/>
<evidence type="ECO:0000313" key="1">
    <source>
        <dbReference type="EMBL" id="KYN37733.1"/>
    </source>
</evidence>
<dbReference type="Proteomes" id="UP000078541">
    <property type="component" value="Unassembled WGS sequence"/>
</dbReference>
<protein>
    <submittedName>
        <fullName evidence="1">Uncharacterized protein</fullName>
    </submittedName>
</protein>
<gene>
    <name evidence="1" type="ORF">ALC56_07932</name>
</gene>
<reference evidence="1 2" key="1">
    <citation type="submission" date="2016-03" db="EMBL/GenBank/DDBJ databases">
        <title>Trachymyrmex septentrionalis WGS genome.</title>
        <authorList>
            <person name="Nygaard S."/>
            <person name="Hu H."/>
            <person name="Boomsma J."/>
            <person name="Zhang G."/>
        </authorList>
    </citation>
    <scope>NUCLEOTIDE SEQUENCE [LARGE SCALE GENOMIC DNA]</scope>
    <source>
        <strain evidence="1">Tsep2-gDNA-1</strain>
        <tissue evidence="1">Whole body</tissue>
    </source>
</reference>